<dbReference type="AlphaFoldDB" id="A0A449AHQ0"/>
<dbReference type="Pfam" id="PF22505">
    <property type="entry name" value="RNase_J_b_CASP"/>
    <property type="match status" value="1"/>
</dbReference>
<protein>
    <submittedName>
        <fullName evidence="3">Hydrolase</fullName>
        <ecNumber evidence="3">3.1.-.-</ecNumber>
    </submittedName>
</protein>
<geneLocation type="plasmid" evidence="3 4">
    <name>13</name>
</geneLocation>
<proteinExistence type="predicted"/>
<dbReference type="OMA" id="IGFDFIT"/>
<dbReference type="InterPro" id="IPR042173">
    <property type="entry name" value="RNase_J_2"/>
</dbReference>
<dbReference type="GeneID" id="74931788"/>
<dbReference type="InterPro" id="IPR055132">
    <property type="entry name" value="RNase_J_b_CASP"/>
</dbReference>
<evidence type="ECO:0000259" key="2">
    <source>
        <dbReference type="Pfam" id="PF22505"/>
    </source>
</evidence>
<dbReference type="PANTHER" id="PTHR43694">
    <property type="entry name" value="RIBONUCLEASE J"/>
    <property type="match status" value="1"/>
</dbReference>
<dbReference type="GO" id="GO:0016787">
    <property type="term" value="F:hydrolase activity"/>
    <property type="evidence" value="ECO:0007669"/>
    <property type="project" value="UniProtKB-KW"/>
</dbReference>
<feature type="domain" description="Ribonuclease J C-terminal" evidence="1">
    <location>
        <begin position="457"/>
        <end position="555"/>
    </location>
</feature>
<keyword evidence="3" id="KW-0378">Hydrolase</keyword>
<dbReference type="Proteomes" id="UP000289506">
    <property type="component" value="Plasmid 13"/>
</dbReference>
<dbReference type="InterPro" id="IPR036866">
    <property type="entry name" value="RibonucZ/Hydroxyglut_hydro"/>
</dbReference>
<evidence type="ECO:0000313" key="4">
    <source>
        <dbReference type="Proteomes" id="UP000289506"/>
    </source>
</evidence>
<accession>A0A449AHQ0</accession>
<dbReference type="RefSeq" id="WP_015287036.1">
    <property type="nucleotide sequence ID" value="NZ_CP140753.1"/>
</dbReference>
<sequence>MENVRVFALGGQDENGKNCYVLSYNEDIYIVNTGVKVPINAHNGVDTLIPDFTYLESNKDKIKGILISDIRNESFSALPWLLMKIPGLKIFTSRLSKEIILDRLAKYGIKKDTYKIYVLNERKKIGSLFVQPISLPGSVPGNIGFDFITKTGDYVFMFNYVEGDLEIFGKTWFNQLPKLFGKRKIVALISDSGKTNFSGRAIDKIRLPESIKNVFEKAKNSERIIVGAYGEDMVSLQKILILAKKYDRKVVTYGKNYADLLEITKKICISNDSCKGFELPEIIDYRYIQKNKNIVVLVTGAIERLFLRFLRITSGEDVYLKINPTDHVIMLAPPVNGLESQAAFTLDEIARVTHNLVDISDSEYFYCRPYKDDILNLVRNLKPDFFIPAQGLYRYLTDAANHINNEPSVRPTEAILLLNGKILHFQDGKKFSNNGKIKDVGDVIVDGFGVGDISSEVINEREVLGREGVIIINSLYDPKLRKIIGKLHINYVGVIDESEQKNMNKLIKNILIEIISENVFPSLFELNEKIRKTIRKKIFKLTDKDPLVALTLTQV</sequence>
<organism evidence="3 4">
    <name type="scientific">Mycoplasmopsis cynos</name>
    <dbReference type="NCBI Taxonomy" id="171284"/>
    <lineage>
        <taxon>Bacteria</taxon>
        <taxon>Bacillati</taxon>
        <taxon>Mycoplasmatota</taxon>
        <taxon>Mycoplasmoidales</taxon>
        <taxon>Metamycoplasmataceae</taxon>
        <taxon>Mycoplasmopsis</taxon>
    </lineage>
</organism>
<name>A0A449AHQ0_9BACT</name>
<dbReference type="CDD" id="cd07714">
    <property type="entry name" value="RNaseJ_MBL-fold"/>
    <property type="match status" value="1"/>
</dbReference>
<dbReference type="InterPro" id="IPR041636">
    <property type="entry name" value="RNase_J_C"/>
</dbReference>
<dbReference type="Gene3D" id="3.10.20.580">
    <property type="match status" value="1"/>
</dbReference>
<dbReference type="Pfam" id="PF17770">
    <property type="entry name" value="RNase_J_C"/>
    <property type="match status" value="1"/>
</dbReference>
<gene>
    <name evidence="3" type="primary">rnjA</name>
    <name evidence="3" type="ORF">NCTC10142_00255</name>
</gene>
<reference evidence="3 4" key="1">
    <citation type="submission" date="2019-01" db="EMBL/GenBank/DDBJ databases">
        <authorList>
            <consortium name="Pathogen Informatics"/>
        </authorList>
    </citation>
    <scope>NUCLEOTIDE SEQUENCE [LARGE SCALE GENOMIC DNA]</scope>
    <source>
        <strain evidence="3 4">NCTC10142</strain>
        <plasmid evidence="4">13</plasmid>
    </source>
</reference>
<dbReference type="Gene3D" id="3.40.50.10710">
    <property type="entry name" value="Metallo-hydrolase/oxidoreductase"/>
    <property type="match status" value="1"/>
</dbReference>
<dbReference type="Gene3D" id="3.60.15.10">
    <property type="entry name" value="Ribonuclease Z/Hydroxyacylglutathione hydrolase-like"/>
    <property type="match status" value="1"/>
</dbReference>
<evidence type="ECO:0000313" key="3">
    <source>
        <dbReference type="EMBL" id="VEU64511.1"/>
    </source>
</evidence>
<dbReference type="EMBL" id="LR214986">
    <property type="protein sequence ID" value="VEU64511.1"/>
    <property type="molecule type" value="Genomic_DNA"/>
</dbReference>
<keyword evidence="3" id="KW-0614">Plasmid</keyword>
<dbReference type="SUPFAM" id="SSF56281">
    <property type="entry name" value="Metallo-hydrolase/oxidoreductase"/>
    <property type="match status" value="1"/>
</dbReference>
<feature type="domain" description="Ribonuclease J beta-CASP" evidence="2">
    <location>
        <begin position="222"/>
        <end position="346"/>
    </location>
</feature>
<evidence type="ECO:0000259" key="1">
    <source>
        <dbReference type="Pfam" id="PF17770"/>
    </source>
</evidence>
<dbReference type="PANTHER" id="PTHR43694:SF1">
    <property type="entry name" value="RIBONUCLEASE J"/>
    <property type="match status" value="1"/>
</dbReference>
<dbReference type="EC" id="3.1.-.-" evidence="3"/>